<dbReference type="GO" id="GO:0005975">
    <property type="term" value="P:carbohydrate metabolic process"/>
    <property type="evidence" value="ECO:0007669"/>
    <property type="project" value="InterPro"/>
</dbReference>
<evidence type="ECO:0000313" key="6">
    <source>
        <dbReference type="EMBL" id="EHB93452.1"/>
    </source>
</evidence>
<proteinExistence type="inferred from homology"/>
<evidence type="ECO:0000313" key="7">
    <source>
        <dbReference type="Proteomes" id="UP000006008"/>
    </source>
</evidence>
<organism evidence="6 7">
    <name type="scientific">Alistipes indistinctus YIT 12060</name>
    <dbReference type="NCBI Taxonomy" id="742725"/>
    <lineage>
        <taxon>Bacteria</taxon>
        <taxon>Pseudomonadati</taxon>
        <taxon>Bacteroidota</taxon>
        <taxon>Bacteroidia</taxon>
        <taxon>Bacteroidales</taxon>
        <taxon>Rikenellaceae</taxon>
        <taxon>Alistipes</taxon>
    </lineage>
</organism>
<dbReference type="PATRIC" id="fig|742725.3.peg.252"/>
<dbReference type="GeneID" id="92816646"/>
<keyword evidence="2 4" id="KW-0378">Hydrolase</keyword>
<dbReference type="SUPFAM" id="SSF51126">
    <property type="entry name" value="Pectin lyase-like"/>
    <property type="match status" value="1"/>
</dbReference>
<reference evidence="6 7" key="1">
    <citation type="submission" date="2011-08" db="EMBL/GenBank/DDBJ databases">
        <title>The Genome Sequence of Alistipes indistinctus YIT 12060.</title>
        <authorList>
            <consortium name="The Broad Institute Genome Sequencing Platform"/>
            <person name="Earl A."/>
            <person name="Ward D."/>
            <person name="Feldgarden M."/>
            <person name="Gevers D."/>
            <person name="Morotomi M."/>
            <person name="Young S.K."/>
            <person name="Zeng Q."/>
            <person name="Gargeya S."/>
            <person name="Fitzgerald M."/>
            <person name="Haas B."/>
            <person name="Abouelleil A."/>
            <person name="Alvarado L."/>
            <person name="Arachchi H.M."/>
            <person name="Berlin A."/>
            <person name="Brown A."/>
            <person name="Chapman S.B."/>
            <person name="Chen Z."/>
            <person name="Dunbar C."/>
            <person name="Freedman E."/>
            <person name="Gearin G."/>
            <person name="Gellesch M."/>
            <person name="Goldberg J."/>
            <person name="Griggs A."/>
            <person name="Gujja S."/>
            <person name="Heiman D."/>
            <person name="Howarth C."/>
            <person name="Larson L."/>
            <person name="Lui A."/>
            <person name="MacDonald P.J.P."/>
            <person name="Montmayeur A."/>
            <person name="Murphy C."/>
            <person name="Neiman D."/>
            <person name="Pearson M."/>
            <person name="Priest M."/>
            <person name="Roberts A."/>
            <person name="Saif S."/>
            <person name="Shea T."/>
            <person name="Shenoy N."/>
            <person name="Sisk P."/>
            <person name="Stolte C."/>
            <person name="Sykes S."/>
            <person name="Wortman J."/>
            <person name="Nusbaum C."/>
            <person name="Birren B."/>
        </authorList>
    </citation>
    <scope>NUCLEOTIDE SEQUENCE [LARGE SCALE GENOMIC DNA]</scope>
    <source>
        <strain evidence="6 7">YIT 12060</strain>
    </source>
</reference>
<evidence type="ECO:0000256" key="2">
    <source>
        <dbReference type="ARBA" id="ARBA00022801"/>
    </source>
</evidence>
<evidence type="ECO:0000256" key="5">
    <source>
        <dbReference type="SAM" id="SignalP"/>
    </source>
</evidence>
<feature type="signal peptide" evidence="5">
    <location>
        <begin position="1"/>
        <end position="21"/>
    </location>
</feature>
<comment type="caution">
    <text evidence="6">The sequence shown here is derived from an EMBL/GenBank/DDBJ whole genome shotgun (WGS) entry which is preliminary data.</text>
</comment>
<dbReference type="GO" id="GO:0004650">
    <property type="term" value="F:polygalacturonase activity"/>
    <property type="evidence" value="ECO:0007669"/>
    <property type="project" value="InterPro"/>
</dbReference>
<dbReference type="PANTHER" id="PTHR31339">
    <property type="entry name" value="PECTIN LYASE-RELATED"/>
    <property type="match status" value="1"/>
</dbReference>
<dbReference type="eggNOG" id="COG5434">
    <property type="taxonomic scope" value="Bacteria"/>
</dbReference>
<dbReference type="OrthoDB" id="9795222at2"/>
<keyword evidence="3 4" id="KW-0326">Glycosidase</keyword>
<sequence length="495" mass="54967">MRKTTILTLTLSLLSSVQLWAKDYRVSDFGAVADGTTLNTRALQRAIDVIHEEGGGKLIFPLGRYVSGTLHLLSGVTLHLESGAVLLGSNNPYDYDREPGLNTAFLLARGQKNIGVTGEGLIDCRGRQTAYNLVDLIHRGLVDDRLGLDRPNESIRPMIFYFRECDGVTVEGISLKNSASWVQTYDQCKNLKIDRINVESNAYWNNDGLDIVDCENVTVTNSYFDASDDAICLKSHSGAHMCRNILIRDNVARSGASGIKFGTVSAGGFKDIRIINNKVYDTYRSAITIQAVDGAKVDNIFVDSLYAIHTGNVIYLRIGDRWSSGRQPSMSNITIQNVYAEVPAGKPDKGYDYEGPQHHMPRNISPCGIVGLSDHDITNVTLRNIKIIYPGGGNPFFAYRGLTPAELDSIPEARKSYPEFSQFRELPAWGFYIRHAKNITMDNVQLIAQKPDYRPAIVLDDVHGIKFDNVTYTEPGAEKKQQLFPYQSTEVTVNQ</sequence>
<evidence type="ECO:0008006" key="8">
    <source>
        <dbReference type="Google" id="ProtNLM"/>
    </source>
</evidence>
<dbReference type="AlphaFoldDB" id="G5H5L3"/>
<feature type="chain" id="PRO_5003477606" description="Pectate lyase superfamily protein domain-containing protein" evidence="5">
    <location>
        <begin position="22"/>
        <end position="495"/>
    </location>
</feature>
<protein>
    <recommendedName>
        <fullName evidence="8">Pectate lyase superfamily protein domain-containing protein</fullName>
    </recommendedName>
</protein>
<dbReference type="InterPro" id="IPR051801">
    <property type="entry name" value="GH28_Enzymes"/>
</dbReference>
<gene>
    <name evidence="6" type="ORF">HMPREF9450_00223</name>
</gene>
<name>G5H5L3_9BACT</name>
<keyword evidence="7" id="KW-1185">Reference proteome</keyword>
<dbReference type="Gene3D" id="2.160.20.10">
    <property type="entry name" value="Single-stranded right-handed beta-helix, Pectin lyase-like"/>
    <property type="match status" value="1"/>
</dbReference>
<dbReference type="Pfam" id="PF00295">
    <property type="entry name" value="Glyco_hydro_28"/>
    <property type="match status" value="1"/>
</dbReference>
<dbReference type="InterPro" id="IPR011050">
    <property type="entry name" value="Pectin_lyase_fold/virulence"/>
</dbReference>
<dbReference type="HOGENOM" id="CLU_016031_8_4_10"/>
<evidence type="ECO:0000256" key="1">
    <source>
        <dbReference type="ARBA" id="ARBA00008834"/>
    </source>
</evidence>
<dbReference type="PANTHER" id="PTHR31339:SF9">
    <property type="entry name" value="PLASMIN AND FIBRONECTIN-BINDING PROTEIN A"/>
    <property type="match status" value="1"/>
</dbReference>
<dbReference type="SMART" id="SM00710">
    <property type="entry name" value="PbH1"/>
    <property type="match status" value="5"/>
</dbReference>
<dbReference type="EMBL" id="ADLD01000003">
    <property type="protein sequence ID" value="EHB93452.1"/>
    <property type="molecule type" value="Genomic_DNA"/>
</dbReference>
<comment type="similarity">
    <text evidence="1 4">Belongs to the glycosyl hydrolase 28 family.</text>
</comment>
<dbReference type="InterPro" id="IPR006626">
    <property type="entry name" value="PbH1"/>
</dbReference>
<dbReference type="STRING" id="742725.HMPREF9450_00223"/>
<dbReference type="InterPro" id="IPR000743">
    <property type="entry name" value="Glyco_hydro_28"/>
</dbReference>
<keyword evidence="5" id="KW-0732">Signal</keyword>
<dbReference type="InterPro" id="IPR012334">
    <property type="entry name" value="Pectin_lyas_fold"/>
</dbReference>
<evidence type="ECO:0000256" key="3">
    <source>
        <dbReference type="ARBA" id="ARBA00023295"/>
    </source>
</evidence>
<dbReference type="RefSeq" id="WP_009133029.1">
    <property type="nucleotide sequence ID" value="NZ_CP102250.1"/>
</dbReference>
<evidence type="ECO:0000256" key="4">
    <source>
        <dbReference type="RuleBase" id="RU361169"/>
    </source>
</evidence>
<dbReference type="Proteomes" id="UP000006008">
    <property type="component" value="Unassembled WGS sequence"/>
</dbReference>
<accession>G5H5L3</accession>